<gene>
    <name evidence="2" type="ORF">PWYN_12565</name>
</gene>
<dbReference type="Pfam" id="PF10592">
    <property type="entry name" value="AIPR"/>
    <property type="match status" value="1"/>
</dbReference>
<proteinExistence type="predicted"/>
<evidence type="ECO:0000259" key="1">
    <source>
        <dbReference type="Pfam" id="PF10592"/>
    </source>
</evidence>
<dbReference type="AlphaFoldDB" id="A0A098MDE4"/>
<dbReference type="STRING" id="268407.PWYN_12565"/>
<dbReference type="InterPro" id="IPR018891">
    <property type="entry name" value="AIPR_C"/>
</dbReference>
<evidence type="ECO:0000313" key="3">
    <source>
        <dbReference type="Proteomes" id="UP000029734"/>
    </source>
</evidence>
<reference evidence="2 3" key="2">
    <citation type="submission" date="2014-10" db="EMBL/GenBank/DDBJ databases">
        <title>Comparative genomics of the Paenibacillus odorifer group.</title>
        <authorList>
            <person name="Tsai Y.-C."/>
            <person name="Martin N."/>
            <person name="Korlach J."/>
            <person name="Wiedmann M."/>
        </authorList>
    </citation>
    <scope>NUCLEOTIDE SEQUENCE [LARGE SCALE GENOMIC DNA]</scope>
    <source>
        <strain evidence="2 3">DSM 18334</strain>
    </source>
</reference>
<reference evidence="2 3" key="1">
    <citation type="submission" date="2014-08" db="EMBL/GenBank/DDBJ databases">
        <authorList>
            <person name="den Bakker H.C."/>
        </authorList>
    </citation>
    <scope>NUCLEOTIDE SEQUENCE [LARGE SCALE GENOMIC DNA]</scope>
    <source>
        <strain evidence="2 3">DSM 18334</strain>
    </source>
</reference>
<dbReference type="OrthoDB" id="9806213at2"/>
<protein>
    <recommendedName>
        <fullName evidence="1">Abortive phage infection protein C-terminal domain-containing protein</fullName>
    </recommendedName>
</protein>
<name>A0A098MDE4_9BACL</name>
<dbReference type="EMBL" id="JQCR01000002">
    <property type="protein sequence ID" value="KGE20078.1"/>
    <property type="molecule type" value="Genomic_DNA"/>
</dbReference>
<accession>A0A098MDE4</accession>
<evidence type="ECO:0000313" key="2">
    <source>
        <dbReference type="EMBL" id="KGE20078.1"/>
    </source>
</evidence>
<sequence length="590" mass="68866">MEGEIMKNPIIKGFLRDFKEKYEIEEKDEDLIFEDFVNYCVLNNHVVDSERNFQELDTGTAKAIDGIAIIVNNKIVLNEEDIKILVQEKQILSVEFIFVQSKTSEKFNDSQVSYFFRHVKQFVCNEECTIPEISKFWELRNIIYANSNLFRKENPKCIMYYATTSPTTQISSDINETINDGKNALLESGFLSDDVKFIPLGVREIQKLYRKIDSDLEATFKFPKNVTFPYEGSKIKSAYFGLVEIQEYMNLLLDSETNGVKNVFDDNIRDYLGIDNNDVNKNMHDCLKSSNAQLFGILNNGITIVADEIKPVGEKFTLHNYQIVNGCQTSNVIFETYNYLEQKNISIPLKIIATVDENTKNEIVKSTNSQTGLKPEQLDALNNFHKMLEEFYKSQHAVYKDLQLYYERRSNQYRNKDITQTKIINIPKQIKTVTSMFLDNPHGVSGHYGTVARKVKDEIFKENDKLEPYFVSSILFYRVEAFFRKNKEYKEFTRMKWHILMTIKYIIVEDNKFSPKLNSSEIQKLSLSILRKLRDEDTTNTLIIKSIEAIKTMIEEEGLEFEDRKLFERKETTDKLKTFIIQNHSLVLSI</sequence>
<feature type="domain" description="Abortive phage infection protein C-terminal" evidence="1">
    <location>
        <begin position="264"/>
        <end position="524"/>
    </location>
</feature>
<keyword evidence="3" id="KW-1185">Reference proteome</keyword>
<dbReference type="eggNOG" id="COG2159">
    <property type="taxonomic scope" value="Bacteria"/>
</dbReference>
<dbReference type="Proteomes" id="UP000029734">
    <property type="component" value="Unassembled WGS sequence"/>
</dbReference>
<organism evidence="2 3">
    <name type="scientific">Paenibacillus wynnii</name>
    <dbReference type="NCBI Taxonomy" id="268407"/>
    <lineage>
        <taxon>Bacteria</taxon>
        <taxon>Bacillati</taxon>
        <taxon>Bacillota</taxon>
        <taxon>Bacilli</taxon>
        <taxon>Bacillales</taxon>
        <taxon>Paenibacillaceae</taxon>
        <taxon>Paenibacillus</taxon>
    </lineage>
</organism>
<comment type="caution">
    <text evidence="2">The sequence shown here is derived from an EMBL/GenBank/DDBJ whole genome shotgun (WGS) entry which is preliminary data.</text>
</comment>